<name>A0AAD0QJ04_9BACT</name>
<protein>
    <submittedName>
        <fullName evidence="4">Spore coat protein CotH</fullName>
    </submittedName>
</protein>
<keyword evidence="4" id="KW-0946">Virion</keyword>
<feature type="region of interest" description="Disordered" evidence="1">
    <location>
        <begin position="383"/>
        <end position="409"/>
    </location>
</feature>
<keyword evidence="4" id="KW-0167">Capsid protein</keyword>
<dbReference type="Proteomes" id="UP000254504">
    <property type="component" value="Chromosome"/>
</dbReference>
<accession>A0AAD0QJ04</accession>
<evidence type="ECO:0000313" key="3">
    <source>
        <dbReference type="EMBL" id="AXK48581.1"/>
    </source>
</evidence>
<reference evidence="3 5" key="2">
    <citation type="submission" date="2018-07" db="EMBL/GenBank/DDBJ databases">
        <title>Complete genome of the Arcobacter trophiarum type strain LMG 25534.</title>
        <authorList>
            <person name="Miller W.G."/>
            <person name="Yee E."/>
        </authorList>
    </citation>
    <scope>NUCLEOTIDE SEQUENCE [LARGE SCALE GENOMIC DNA]</scope>
    <source>
        <strain evidence="3 5">LMG 25534</strain>
    </source>
</reference>
<evidence type="ECO:0000313" key="4">
    <source>
        <dbReference type="EMBL" id="RXJ91085.1"/>
    </source>
</evidence>
<dbReference type="InterPro" id="IPR005094">
    <property type="entry name" value="Endonuclease_MobA/VirD2"/>
</dbReference>
<feature type="domain" description="MobA/VirD2-like nuclease" evidence="2">
    <location>
        <begin position="105"/>
        <end position="194"/>
    </location>
</feature>
<gene>
    <name evidence="3" type="ORF">ATR_0712</name>
    <name evidence="4" type="ORF">CRU87_06765</name>
</gene>
<organism evidence="3 5">
    <name type="scientific">Aliarcobacter trophiarum LMG 25534</name>
    <dbReference type="NCBI Taxonomy" id="1032241"/>
    <lineage>
        <taxon>Bacteria</taxon>
        <taxon>Pseudomonadati</taxon>
        <taxon>Campylobacterota</taxon>
        <taxon>Epsilonproteobacteria</taxon>
        <taxon>Campylobacterales</taxon>
        <taxon>Arcobacteraceae</taxon>
        <taxon>Aliarcobacter</taxon>
    </lineage>
</organism>
<dbReference type="Proteomes" id="UP000289132">
    <property type="component" value="Unassembled WGS sequence"/>
</dbReference>
<evidence type="ECO:0000256" key="1">
    <source>
        <dbReference type="SAM" id="MobiDB-lite"/>
    </source>
</evidence>
<dbReference type="InterPro" id="IPR048178">
    <property type="entry name" value="MobP1_relaxase-like"/>
</dbReference>
<keyword evidence="6" id="KW-1185">Reference proteome</keyword>
<dbReference type="EMBL" id="CP031367">
    <property type="protein sequence ID" value="AXK48581.1"/>
    <property type="molecule type" value="Genomic_DNA"/>
</dbReference>
<sequence length="409" mass="48029">MARRLKLFDDELIAKRVYTKIENASKSSYNYKKKNYSTNKNENNPRGKEAVIKISGNSKNLDSFKRHIEYITRDYELPLYDDEGNIYEGKDEIKEYIELYNIDGAIPEYENTNKRERREVLNFIFSMKEHHTTPKDKLMEAVIKSVKEKYPDNPACFSFHGDTDNPHIHCDLKIQDINGKRIDVKIADLHKLRQDYAKNLRDLGIEAYATRRYEKYDKDKNINTVQDKNLTGAGEDKIKNHHYEVVEFGKAKYKFDETAKDSFYVKYKSTKGEIIDIWGEDLERVIKESDIKVGEYARFKITDKSPVEVKVKRFDKKTKKYSVHTKTALKNVWDCSILGRAEKDLKMASKTSDRKVKYTSETFVSDLDKKNAEFIRMKKEREAKQGLNVSTGKKPNRFGKPIKKDDRDR</sequence>
<proteinExistence type="predicted"/>
<dbReference type="KEGG" id="atp:ATR_0712"/>
<evidence type="ECO:0000259" key="2">
    <source>
        <dbReference type="Pfam" id="PF03432"/>
    </source>
</evidence>
<reference evidence="4 6" key="1">
    <citation type="submission" date="2017-10" db="EMBL/GenBank/DDBJ databases">
        <title>Genomics of the genus Arcobacter.</title>
        <authorList>
            <person name="Perez-Cataluna A."/>
            <person name="Figueras M.J."/>
        </authorList>
    </citation>
    <scope>NUCLEOTIDE SEQUENCE [LARGE SCALE GENOMIC DNA]</scope>
    <source>
        <strain evidence="4 6">LMG 25534</strain>
    </source>
</reference>
<evidence type="ECO:0000313" key="6">
    <source>
        <dbReference type="Proteomes" id="UP000289132"/>
    </source>
</evidence>
<dbReference type="AlphaFoldDB" id="A0AAD0QJ04"/>
<dbReference type="NCBIfam" id="NF041450">
    <property type="entry name" value="MobP1"/>
    <property type="match status" value="1"/>
</dbReference>
<dbReference type="EMBL" id="PDKD01000010">
    <property type="protein sequence ID" value="RXJ91085.1"/>
    <property type="molecule type" value="Genomic_DNA"/>
</dbReference>
<dbReference type="Pfam" id="PF03432">
    <property type="entry name" value="Relaxase"/>
    <property type="match status" value="1"/>
</dbReference>
<dbReference type="RefSeq" id="WP_115428111.1">
    <property type="nucleotide sequence ID" value="NZ_CP031367.1"/>
</dbReference>
<evidence type="ECO:0000313" key="5">
    <source>
        <dbReference type="Proteomes" id="UP000254504"/>
    </source>
</evidence>